<evidence type="ECO:0008006" key="4">
    <source>
        <dbReference type="Google" id="ProtNLM"/>
    </source>
</evidence>
<dbReference type="AlphaFoldDB" id="A0A1I6HW23"/>
<protein>
    <recommendedName>
        <fullName evidence="4">Argininosuccinate lyase</fullName>
    </recommendedName>
</protein>
<organism evidence="2 3">
    <name type="scientific">Yoonia tamlensis</name>
    <dbReference type="NCBI Taxonomy" id="390270"/>
    <lineage>
        <taxon>Bacteria</taxon>
        <taxon>Pseudomonadati</taxon>
        <taxon>Pseudomonadota</taxon>
        <taxon>Alphaproteobacteria</taxon>
        <taxon>Rhodobacterales</taxon>
        <taxon>Paracoccaceae</taxon>
        <taxon>Yoonia</taxon>
    </lineage>
</organism>
<dbReference type="RefSeq" id="WP_165615074.1">
    <property type="nucleotide sequence ID" value="NZ_FOYP01000003.1"/>
</dbReference>
<reference evidence="3" key="1">
    <citation type="submission" date="2016-10" db="EMBL/GenBank/DDBJ databases">
        <authorList>
            <person name="Varghese N."/>
            <person name="Submissions S."/>
        </authorList>
    </citation>
    <scope>NUCLEOTIDE SEQUENCE [LARGE SCALE GENOMIC DNA]</scope>
    <source>
        <strain evidence="3">DSM 26879</strain>
    </source>
</reference>
<dbReference type="EMBL" id="FOYP01000003">
    <property type="protein sequence ID" value="SFR58666.1"/>
    <property type="molecule type" value="Genomic_DNA"/>
</dbReference>
<proteinExistence type="predicted"/>
<name>A0A1I6HW23_9RHOB</name>
<dbReference type="Proteomes" id="UP000199478">
    <property type="component" value="Unassembled WGS sequence"/>
</dbReference>
<gene>
    <name evidence="2" type="ORF">SAMN04488005_3048</name>
</gene>
<feature type="chain" id="PRO_5011619199" description="Argininosuccinate lyase" evidence="1">
    <location>
        <begin position="21"/>
        <end position="57"/>
    </location>
</feature>
<dbReference type="STRING" id="390270.SAMN04488005_3048"/>
<evidence type="ECO:0000313" key="2">
    <source>
        <dbReference type="EMBL" id="SFR58666.1"/>
    </source>
</evidence>
<sequence length="57" mass="5327">MKNIALILAFAALASCGADGAPWTPSANVGLSVGSGGVSTSTSVGATNGTVSVGANF</sequence>
<accession>A0A1I6HW23</accession>
<feature type="signal peptide" evidence="1">
    <location>
        <begin position="1"/>
        <end position="20"/>
    </location>
</feature>
<evidence type="ECO:0000256" key="1">
    <source>
        <dbReference type="SAM" id="SignalP"/>
    </source>
</evidence>
<keyword evidence="3" id="KW-1185">Reference proteome</keyword>
<evidence type="ECO:0000313" key="3">
    <source>
        <dbReference type="Proteomes" id="UP000199478"/>
    </source>
</evidence>
<keyword evidence="1" id="KW-0732">Signal</keyword>
<dbReference type="PROSITE" id="PS51257">
    <property type="entry name" value="PROKAR_LIPOPROTEIN"/>
    <property type="match status" value="1"/>
</dbReference>